<evidence type="ECO:0000259" key="3">
    <source>
        <dbReference type="Pfam" id="PF13518"/>
    </source>
</evidence>
<feature type="domain" description="Insertion element IS150 protein InsJ-like helix-turn-helix" evidence="3">
    <location>
        <begin position="66"/>
        <end position="118"/>
    </location>
</feature>
<keyword evidence="5" id="KW-1185">Reference proteome</keyword>
<dbReference type="InterPro" id="IPR010921">
    <property type="entry name" value="Trp_repressor/repl_initiator"/>
</dbReference>
<comment type="similarity">
    <text evidence="1">Belongs to the IS150/IS1296 orfA family.</text>
</comment>
<proteinExistence type="inferred from homology"/>
<gene>
    <name evidence="4" type="ORF">E0Y62_27125</name>
</gene>
<dbReference type="Proteomes" id="UP000293846">
    <property type="component" value="Unassembled WGS sequence"/>
</dbReference>
<evidence type="ECO:0000313" key="4">
    <source>
        <dbReference type="EMBL" id="TCI99974.1"/>
    </source>
</evidence>
<dbReference type="STRING" id="1742358.GCA_001439605_01181"/>
<dbReference type="GO" id="GO:0043565">
    <property type="term" value="F:sequence-specific DNA binding"/>
    <property type="evidence" value="ECO:0007669"/>
    <property type="project" value="InterPro"/>
</dbReference>
<dbReference type="AlphaFoldDB" id="A0A4R1AT09"/>
<feature type="region of interest" description="Disordered" evidence="2">
    <location>
        <begin position="115"/>
        <end position="141"/>
    </location>
</feature>
<dbReference type="Pfam" id="PF13518">
    <property type="entry name" value="HTH_28"/>
    <property type="match status" value="2"/>
</dbReference>
<feature type="compositionally biased region" description="Basic and acidic residues" evidence="2">
    <location>
        <begin position="115"/>
        <end position="125"/>
    </location>
</feature>
<accession>A0A4R1AT09</accession>
<evidence type="ECO:0000256" key="2">
    <source>
        <dbReference type="SAM" id="MobiDB-lite"/>
    </source>
</evidence>
<dbReference type="Gene3D" id="1.10.10.10">
    <property type="entry name" value="Winged helix-like DNA-binding domain superfamily/Winged helix DNA-binding domain"/>
    <property type="match status" value="1"/>
</dbReference>
<dbReference type="EMBL" id="SJTH01000136">
    <property type="protein sequence ID" value="TCI99974.1"/>
    <property type="molecule type" value="Genomic_DNA"/>
</dbReference>
<protein>
    <submittedName>
        <fullName evidence="4">Transposase</fullName>
    </submittedName>
</protein>
<dbReference type="SUPFAM" id="SSF48295">
    <property type="entry name" value="TrpR-like"/>
    <property type="match status" value="1"/>
</dbReference>
<dbReference type="RefSeq" id="WP_131239747.1">
    <property type="nucleotide sequence ID" value="NZ_CP183326.1"/>
</dbReference>
<dbReference type="InterPro" id="IPR009057">
    <property type="entry name" value="Homeodomain-like_sf"/>
</dbReference>
<dbReference type="InterPro" id="IPR036388">
    <property type="entry name" value="WH-like_DNA-bd_sf"/>
</dbReference>
<evidence type="ECO:0000313" key="5">
    <source>
        <dbReference type="Proteomes" id="UP000293846"/>
    </source>
</evidence>
<dbReference type="InterPro" id="IPR055247">
    <property type="entry name" value="InsJ-like_HTH"/>
</dbReference>
<dbReference type="SUPFAM" id="SSF46689">
    <property type="entry name" value="Homeodomain-like"/>
    <property type="match status" value="1"/>
</dbReference>
<feature type="domain" description="Insertion element IS150 protein InsJ-like helix-turn-helix" evidence="3">
    <location>
        <begin position="8"/>
        <end position="58"/>
    </location>
</feature>
<dbReference type="PANTHER" id="PTHR33795:SF1">
    <property type="entry name" value="INSERTION ELEMENT IS150 PROTEIN INSJ"/>
    <property type="match status" value="1"/>
</dbReference>
<name>A0A4R1AT09_9BACI</name>
<evidence type="ECO:0000256" key="1">
    <source>
        <dbReference type="ARBA" id="ARBA00038232"/>
    </source>
</evidence>
<comment type="caution">
    <text evidence="4">The sequence shown here is derived from an EMBL/GenBank/DDBJ whole genome shotgun (WGS) entry which is preliminary data.</text>
</comment>
<dbReference type="InterPro" id="IPR052057">
    <property type="entry name" value="IS150/IS1296_orfA-like"/>
</dbReference>
<dbReference type="PANTHER" id="PTHR33795">
    <property type="entry name" value="INSERTION ELEMENT IS150 PROTEIN INSJ"/>
    <property type="match status" value="1"/>
</dbReference>
<dbReference type="OrthoDB" id="5690222at2"/>
<reference evidence="4 5" key="1">
    <citation type="submission" date="2019-03" db="EMBL/GenBank/DDBJ databases">
        <authorList>
            <person name="Jensen L."/>
            <person name="Storgaard J."/>
            <person name="Sulaj E."/>
            <person name="Schramm A."/>
            <person name="Marshall I.P.G."/>
        </authorList>
    </citation>
    <scope>NUCLEOTIDE SEQUENCE [LARGE SCALE GENOMIC DNA]</scope>
    <source>
        <strain evidence="4 5">2017H2G3</strain>
    </source>
</reference>
<sequence length="189" mass="22066">MVKYADDFKAMVVQEYLRGTIGYKVLAEKHGIKSKNQIVDWVNAYKKFGIEGLFRKRRHEVYSVQFKLDVLSFMKRTGASHAETALHFGLTNPSMIGDWKKKFLEGGAEALDYPKGRPVMSDKAKNVKKNQKPTQQDEMTCEQKLEQENELLRLEVEYLKKLRAFQMDPEGYLEKHKQRYHSNSKKNSD</sequence>
<organism evidence="4 5">
    <name type="scientific">Cytobacillus praedii</name>
    <dbReference type="NCBI Taxonomy" id="1742358"/>
    <lineage>
        <taxon>Bacteria</taxon>
        <taxon>Bacillati</taxon>
        <taxon>Bacillota</taxon>
        <taxon>Bacilli</taxon>
        <taxon>Bacillales</taxon>
        <taxon>Bacillaceae</taxon>
        <taxon>Cytobacillus</taxon>
    </lineage>
</organism>